<feature type="region of interest" description="Disordered" evidence="1">
    <location>
        <begin position="28"/>
        <end position="99"/>
    </location>
</feature>
<feature type="compositionally biased region" description="Basic and acidic residues" evidence="1">
    <location>
        <begin position="111"/>
        <end position="120"/>
    </location>
</feature>
<dbReference type="OrthoDB" id="5867859at2759"/>
<name>A0A016TYM7_9BILA</name>
<proteinExistence type="predicted"/>
<feature type="compositionally biased region" description="Basic and acidic residues" evidence="1">
    <location>
        <begin position="52"/>
        <end position="68"/>
    </location>
</feature>
<feature type="region of interest" description="Disordered" evidence="1">
    <location>
        <begin position="111"/>
        <end position="145"/>
    </location>
</feature>
<sequence length="309" mass="34884">MKSVKRFFSTIAKKIGVDMMEDNEDLLKPFRPVKKDEQGPKADQQKAQRGTDSSHTEDLLTPFKDIKRGSRGSETQSTTQTAASVSVDHTNASPLSCIPASVRKKKYRKMEMEDRRRDNGEIDVSLRVQSAKDKPNDISSSSTHPLVDENKSVVRSVSGVSTLEDLSQSSLRRLRNMSERAVRKVKTFVSRPIKETTMKRFVNKVEARKQAEMTGQIMVRTVKRGDDVFPKQSERRWRCQFTALTRRRATDSHAPESMSFAAISLLLVMKHEKKSKRITKLGRKAPRNSTPMIDDNDSGACGAVARRPC</sequence>
<keyword evidence="3" id="KW-1185">Reference proteome</keyword>
<feature type="compositionally biased region" description="Low complexity" evidence="1">
    <location>
        <begin position="73"/>
        <end position="87"/>
    </location>
</feature>
<dbReference type="AlphaFoldDB" id="A0A016TYM7"/>
<gene>
    <name evidence="2" type="primary">Acey_s0067.g18</name>
    <name evidence="2" type="ORF">Y032_0067g18</name>
</gene>
<evidence type="ECO:0000256" key="1">
    <source>
        <dbReference type="SAM" id="MobiDB-lite"/>
    </source>
</evidence>
<reference evidence="3" key="1">
    <citation type="journal article" date="2015" name="Nat. Genet.">
        <title>The genome and transcriptome of the zoonotic hookworm Ancylostoma ceylanicum identify infection-specific gene families.</title>
        <authorList>
            <person name="Schwarz E.M."/>
            <person name="Hu Y."/>
            <person name="Antoshechkin I."/>
            <person name="Miller M.M."/>
            <person name="Sternberg P.W."/>
            <person name="Aroian R.V."/>
        </authorList>
    </citation>
    <scope>NUCLEOTIDE SEQUENCE</scope>
    <source>
        <strain evidence="3">HY135</strain>
    </source>
</reference>
<evidence type="ECO:0000313" key="3">
    <source>
        <dbReference type="Proteomes" id="UP000024635"/>
    </source>
</evidence>
<dbReference type="EMBL" id="JARK01001403">
    <property type="protein sequence ID" value="EYC08149.1"/>
    <property type="molecule type" value="Genomic_DNA"/>
</dbReference>
<feature type="region of interest" description="Disordered" evidence="1">
    <location>
        <begin position="283"/>
        <end position="309"/>
    </location>
</feature>
<dbReference type="Proteomes" id="UP000024635">
    <property type="component" value="Unassembled WGS sequence"/>
</dbReference>
<accession>A0A016TYM7</accession>
<organism evidence="2 3">
    <name type="scientific">Ancylostoma ceylanicum</name>
    <dbReference type="NCBI Taxonomy" id="53326"/>
    <lineage>
        <taxon>Eukaryota</taxon>
        <taxon>Metazoa</taxon>
        <taxon>Ecdysozoa</taxon>
        <taxon>Nematoda</taxon>
        <taxon>Chromadorea</taxon>
        <taxon>Rhabditida</taxon>
        <taxon>Rhabditina</taxon>
        <taxon>Rhabditomorpha</taxon>
        <taxon>Strongyloidea</taxon>
        <taxon>Ancylostomatidae</taxon>
        <taxon>Ancylostomatinae</taxon>
        <taxon>Ancylostoma</taxon>
    </lineage>
</organism>
<protein>
    <submittedName>
        <fullName evidence="2">Uncharacterized protein</fullName>
    </submittedName>
</protein>
<feature type="compositionally biased region" description="Basic and acidic residues" evidence="1">
    <location>
        <begin position="28"/>
        <end position="46"/>
    </location>
</feature>
<comment type="caution">
    <text evidence="2">The sequence shown here is derived from an EMBL/GenBank/DDBJ whole genome shotgun (WGS) entry which is preliminary data.</text>
</comment>
<evidence type="ECO:0000313" key="2">
    <source>
        <dbReference type="EMBL" id="EYC08149.1"/>
    </source>
</evidence>